<keyword evidence="3" id="KW-1185">Reference proteome</keyword>
<dbReference type="EMBL" id="LAHO01000014">
    <property type="protein sequence ID" value="KKO44729.1"/>
    <property type="molecule type" value="Genomic_DNA"/>
</dbReference>
<dbReference type="RefSeq" id="WP_046558401.1">
    <property type="nucleotide sequence ID" value="NZ_LAHO01000014.1"/>
</dbReference>
<evidence type="ECO:0000256" key="1">
    <source>
        <dbReference type="SAM" id="SignalP"/>
    </source>
</evidence>
<evidence type="ECO:0000313" key="2">
    <source>
        <dbReference type="EMBL" id="KKO44729.1"/>
    </source>
</evidence>
<dbReference type="STRING" id="336831.WG68_14400"/>
<feature type="signal peptide" evidence="1">
    <location>
        <begin position="1"/>
        <end position="23"/>
    </location>
</feature>
<sequence length="261" mass="29348">MIKTICLPALMAFLLLISVPVSSEPLPHSESVVALTIKNLSANVDNRISNMKLLANTIANDAHIHAWRENGFTPGEEPVLISKLGYLVQQYELTSASFADTKSHKYWNHEGFLRVLVPEVDTWYFAYLQSGKQDQISVYHDKNKNRVDLYINYRQANGYGLSGIATSFDGVVRMLQDSPLSQQGELFIVDHKGVIQVHPDPDVAGKFSLEQRYSKETSQHLLKPQAFNHTTTVGAQQQYLVSSYIPSMGWYLVAQLTGELY</sequence>
<keyword evidence="1" id="KW-0732">Signal</keyword>
<name>A0A0M2V2W6_9GAMM</name>
<protein>
    <submittedName>
        <fullName evidence="2">Chemotaxis protein</fullName>
    </submittedName>
</protein>
<comment type="caution">
    <text evidence="2">The sequence shown here is derived from an EMBL/GenBank/DDBJ whole genome shotgun (WGS) entry which is preliminary data.</text>
</comment>
<gene>
    <name evidence="2" type="ORF">WG68_14400</name>
</gene>
<dbReference type="Proteomes" id="UP000034228">
    <property type="component" value="Unassembled WGS sequence"/>
</dbReference>
<accession>A0A0M2V2W6</accession>
<reference evidence="2 3" key="1">
    <citation type="submission" date="2015-03" db="EMBL/GenBank/DDBJ databases">
        <title>Draft genome sequences of two protease-producing strains of Arsukibacterium isolated from two cold and alkaline environments.</title>
        <authorList>
            <person name="Lylloff J.E."/>
            <person name="Skov L.B."/>
            <person name="Jepsen M."/>
            <person name="Hallin P.F."/>
            <person name="Sorensen S.J."/>
            <person name="Stougaard P."/>
            <person name="Glaring M.A."/>
        </authorList>
    </citation>
    <scope>NUCLEOTIDE SEQUENCE [LARGE SCALE GENOMIC DNA]</scope>
    <source>
        <strain evidence="2 3">GCM72</strain>
    </source>
</reference>
<evidence type="ECO:0000313" key="3">
    <source>
        <dbReference type="Proteomes" id="UP000034228"/>
    </source>
</evidence>
<dbReference type="AlphaFoldDB" id="A0A0M2V2W6"/>
<dbReference type="Gene3D" id="3.30.450.20">
    <property type="entry name" value="PAS domain"/>
    <property type="match status" value="1"/>
</dbReference>
<organism evidence="2 3">
    <name type="scientific">Arsukibacterium ikkense</name>
    <dbReference type="NCBI Taxonomy" id="336831"/>
    <lineage>
        <taxon>Bacteria</taxon>
        <taxon>Pseudomonadati</taxon>
        <taxon>Pseudomonadota</taxon>
        <taxon>Gammaproteobacteria</taxon>
        <taxon>Chromatiales</taxon>
        <taxon>Chromatiaceae</taxon>
        <taxon>Arsukibacterium</taxon>
    </lineage>
</organism>
<feature type="chain" id="PRO_5005644205" evidence="1">
    <location>
        <begin position="24"/>
        <end position="261"/>
    </location>
</feature>
<dbReference type="OrthoDB" id="9781845at2"/>
<proteinExistence type="predicted"/>